<keyword evidence="2" id="KW-0150">Chloroplast</keyword>
<feature type="transmembrane region" description="Helical" evidence="1">
    <location>
        <begin position="167"/>
        <end position="190"/>
    </location>
</feature>
<organism evidence="2">
    <name type="scientific">Kumanoa mahlacensis</name>
    <dbReference type="NCBI Taxonomy" id="1196387"/>
    <lineage>
        <taxon>Eukaryota</taxon>
        <taxon>Rhodophyta</taxon>
        <taxon>Florideophyceae</taxon>
        <taxon>Nemaliophycidae</taxon>
        <taxon>Batrachospermales</taxon>
        <taxon>Batrachospermaceae</taxon>
        <taxon>Kumanoa</taxon>
    </lineage>
</organism>
<evidence type="ECO:0000256" key="1">
    <source>
        <dbReference type="SAM" id="Phobius"/>
    </source>
</evidence>
<accession>A0A8K1YUC1</accession>
<keyword evidence="1" id="KW-0812">Transmembrane</keyword>
<evidence type="ECO:0000313" key="2">
    <source>
        <dbReference type="EMBL" id="UEQ11966.1"/>
    </source>
</evidence>
<keyword evidence="1" id="KW-0472">Membrane</keyword>
<dbReference type="AlphaFoldDB" id="A0A8K1YUC1"/>
<dbReference type="EMBL" id="MK641509">
    <property type="protein sequence ID" value="UEQ11966.1"/>
    <property type="molecule type" value="Genomic_DNA"/>
</dbReference>
<dbReference type="GO" id="GO:0005548">
    <property type="term" value="F:phospholipid transporter activity"/>
    <property type="evidence" value="ECO:0007669"/>
    <property type="project" value="TreeGrafter"/>
</dbReference>
<protein>
    <recommendedName>
        <fullName evidence="3">ABC transporter permease</fullName>
    </recommendedName>
</protein>
<dbReference type="PANTHER" id="PTHR30188">
    <property type="entry name" value="ABC TRANSPORTER PERMEASE PROTEIN-RELATED"/>
    <property type="match status" value="1"/>
</dbReference>
<dbReference type="InterPro" id="IPR030802">
    <property type="entry name" value="Permease_MalE"/>
</dbReference>
<feature type="transmembrane region" description="Helical" evidence="1">
    <location>
        <begin position="131"/>
        <end position="155"/>
    </location>
</feature>
<keyword evidence="1" id="KW-1133">Transmembrane helix</keyword>
<evidence type="ECO:0008006" key="3">
    <source>
        <dbReference type="Google" id="ProtNLM"/>
    </source>
</evidence>
<sequence>MVFTFQVGKELASLNTTDMLGAILTTTFIRELCPVLTAVIVTAKVGSAFTAEIASMQVTEQINILLILKIDPVYYLVIPRLYVCILLLPLFNIFSIVTSVSISIFLSSVLYKLAPSLFIYSLNSTVLSINFVYSLIKTLIFGFVIAIISCSWGLSTKGGARNVGLSTTSSVVTILLFIFSLDFFLSYIMFCHSESIFSIG</sequence>
<feature type="transmembrane region" description="Helical" evidence="1">
    <location>
        <begin position="81"/>
        <end position="111"/>
    </location>
</feature>
<gene>
    <name evidence="2" type="primary">ycf63</name>
</gene>
<proteinExistence type="predicted"/>
<dbReference type="PANTHER" id="PTHR30188:SF4">
    <property type="entry name" value="PROTEIN TRIGALACTOSYLDIACYLGLYCEROL 1, CHLOROPLASTIC"/>
    <property type="match status" value="1"/>
</dbReference>
<dbReference type="GO" id="GO:0043190">
    <property type="term" value="C:ATP-binding cassette (ABC) transporter complex"/>
    <property type="evidence" value="ECO:0007669"/>
    <property type="project" value="InterPro"/>
</dbReference>
<keyword evidence="2" id="KW-0934">Plastid</keyword>
<name>A0A8K1YUC1_9FLOR</name>
<geneLocation type="chloroplast" evidence="2"/>
<dbReference type="Pfam" id="PF02405">
    <property type="entry name" value="MlaE"/>
    <property type="match status" value="1"/>
</dbReference>
<reference evidence="2" key="1">
    <citation type="submission" date="2019-03" db="EMBL/GenBank/DDBJ databases">
        <title>Phycologia Chloroplast and mitochondrial genomes of Kumanoa mahlacensis.</title>
        <authorList>
            <person name="Fang K."/>
        </authorList>
    </citation>
    <scope>NUCLEOTIDE SEQUENCE</scope>
    <source>
        <strain evidence="2">SAS-FKP1701</strain>
    </source>
</reference>